<reference evidence="3" key="1">
    <citation type="submission" date="2018-11" db="EMBL/GenBank/DDBJ databases">
        <authorList>
            <person name="Alioto T."/>
            <person name="Alioto T."/>
        </authorList>
    </citation>
    <scope>NUCLEOTIDE SEQUENCE</scope>
</reference>
<dbReference type="EMBL" id="UYJE01002074">
    <property type="protein sequence ID" value="VDI07614.1"/>
    <property type="molecule type" value="Genomic_DNA"/>
</dbReference>
<comment type="caution">
    <text evidence="3">The sequence shown here is derived from an EMBL/GenBank/DDBJ whole genome shotgun (WGS) entry which is preliminary data.</text>
</comment>
<proteinExistence type="predicted"/>
<feature type="transmembrane region" description="Helical" evidence="1">
    <location>
        <begin position="90"/>
        <end position="109"/>
    </location>
</feature>
<keyword evidence="1" id="KW-0472">Membrane</keyword>
<organism evidence="3 4">
    <name type="scientific">Mytilus galloprovincialis</name>
    <name type="common">Mediterranean mussel</name>
    <dbReference type="NCBI Taxonomy" id="29158"/>
    <lineage>
        <taxon>Eukaryota</taxon>
        <taxon>Metazoa</taxon>
        <taxon>Spiralia</taxon>
        <taxon>Lophotrochozoa</taxon>
        <taxon>Mollusca</taxon>
        <taxon>Bivalvia</taxon>
        <taxon>Autobranchia</taxon>
        <taxon>Pteriomorphia</taxon>
        <taxon>Mytilida</taxon>
        <taxon>Mytiloidea</taxon>
        <taxon>Mytilidae</taxon>
        <taxon>Mytilinae</taxon>
        <taxon>Mytilus</taxon>
    </lineage>
</organism>
<evidence type="ECO:0000256" key="2">
    <source>
        <dbReference type="SAM" id="SignalP"/>
    </source>
</evidence>
<protein>
    <submittedName>
        <fullName evidence="3">Uncharacterized protein</fullName>
    </submittedName>
</protein>
<feature type="chain" id="PRO_5032699758" evidence="2">
    <location>
        <begin position="21"/>
        <end position="113"/>
    </location>
</feature>
<feature type="signal peptide" evidence="2">
    <location>
        <begin position="1"/>
        <end position="20"/>
    </location>
</feature>
<keyword evidence="4" id="KW-1185">Reference proteome</keyword>
<accession>A0A8B6CN17</accession>
<evidence type="ECO:0000313" key="4">
    <source>
        <dbReference type="Proteomes" id="UP000596742"/>
    </source>
</evidence>
<dbReference type="AlphaFoldDB" id="A0A8B6CN17"/>
<keyword evidence="2" id="KW-0732">Signal</keyword>
<name>A0A8B6CN17_MYTGA</name>
<evidence type="ECO:0000256" key="1">
    <source>
        <dbReference type="SAM" id="Phobius"/>
    </source>
</evidence>
<gene>
    <name evidence="3" type="ORF">MGAL_10B015913</name>
</gene>
<dbReference type="Proteomes" id="UP000596742">
    <property type="component" value="Unassembled WGS sequence"/>
</dbReference>
<evidence type="ECO:0000313" key="3">
    <source>
        <dbReference type="EMBL" id="VDI07614.1"/>
    </source>
</evidence>
<sequence>MQKLLFLLVPCVLAVVLVNGFTGFGGGAGAGGAGAYGGIGGYGAYGGGGQTVSQGYPLSTYANTVAALNARNRLAYDQYLIGSYNNPNKWSFILPLALLGLLLANRTSIATTG</sequence>
<keyword evidence="1" id="KW-0812">Transmembrane</keyword>
<keyword evidence="1" id="KW-1133">Transmembrane helix</keyword>